<protein>
    <recommendedName>
        <fullName evidence="5">Mitochondrial inner membrane protease subunit 2</fullName>
    </recommendedName>
    <alternativeName>
        <fullName evidence="20">IMP2-like protein</fullName>
    </alternativeName>
</protein>
<dbReference type="GO" id="GO:0060326">
    <property type="term" value="P:cell chemotaxis"/>
    <property type="evidence" value="ECO:0007669"/>
    <property type="project" value="TreeGrafter"/>
</dbReference>
<comment type="similarity">
    <text evidence="3">Belongs to the peptidase S26 family. IMP2 subfamily.</text>
</comment>
<dbReference type="PROSITE" id="PS51651">
    <property type="entry name" value="DOCKER"/>
    <property type="match status" value="1"/>
</dbReference>
<keyword evidence="8" id="KW-0813">Transport</keyword>
<feature type="active site" evidence="21">
    <location>
        <position position="1935"/>
    </location>
</feature>
<dbReference type="EMBL" id="VCAZ01000089">
    <property type="protein sequence ID" value="TSQ92611.1"/>
    <property type="molecule type" value="Genomic_DNA"/>
</dbReference>
<dbReference type="InterPro" id="IPR019758">
    <property type="entry name" value="Pept_S26A_signal_pept_1_CS"/>
</dbReference>
<comment type="subcellular location">
    <subcellularLocation>
        <location evidence="2">Cytoplasm</location>
    </subcellularLocation>
    <subcellularLocation>
        <location evidence="1">Mitochondrion inner membrane</location>
        <topology evidence="1">Single-pass membrane protein</topology>
    </subcellularLocation>
</comment>
<dbReference type="FunFam" id="2.60.40.150:FF:000045">
    <property type="entry name" value="Dedicator of cytokinesis protein 4"/>
    <property type="match status" value="1"/>
</dbReference>
<dbReference type="PANTHER" id="PTHR45653">
    <property type="entry name" value="DEDICATOR OF CYTOKINESIS"/>
    <property type="match status" value="1"/>
</dbReference>
<dbReference type="CDD" id="cd06530">
    <property type="entry name" value="S26_SPase_I"/>
    <property type="match status" value="1"/>
</dbReference>
<evidence type="ECO:0000256" key="9">
    <source>
        <dbReference type="ARBA" id="ARBA00022670"/>
    </source>
</evidence>
<dbReference type="InterPro" id="IPR043162">
    <property type="entry name" value="DOCK_C_lobe_C"/>
</dbReference>
<dbReference type="PROSITE" id="PS00761">
    <property type="entry name" value="SPASE_I_3"/>
    <property type="match status" value="1"/>
</dbReference>
<evidence type="ECO:0000256" key="20">
    <source>
        <dbReference type="ARBA" id="ARBA00032718"/>
    </source>
</evidence>
<dbReference type="Gene3D" id="1.25.40.410">
    <property type="match status" value="1"/>
</dbReference>
<evidence type="ECO:0000256" key="17">
    <source>
        <dbReference type="ARBA" id="ARBA00023128"/>
    </source>
</evidence>
<accession>A0A556V0L6</accession>
<dbReference type="InterPro" id="IPR026791">
    <property type="entry name" value="DOCK"/>
</dbReference>
<dbReference type="Gene3D" id="2.30.30.40">
    <property type="entry name" value="SH3 Domains"/>
    <property type="match status" value="1"/>
</dbReference>
<name>A0A556V0L6_BAGYA</name>
<dbReference type="GO" id="GO:0031267">
    <property type="term" value="F:small GTPase binding"/>
    <property type="evidence" value="ECO:0007669"/>
    <property type="project" value="TreeGrafter"/>
</dbReference>
<evidence type="ECO:0000256" key="19">
    <source>
        <dbReference type="ARBA" id="ARBA00023303"/>
    </source>
</evidence>
<evidence type="ECO:0000256" key="15">
    <source>
        <dbReference type="ARBA" id="ARBA00022989"/>
    </source>
</evidence>
<dbReference type="InterPro" id="IPR013608">
    <property type="entry name" value="VWA_N"/>
</dbReference>
<dbReference type="SMART" id="SM00327">
    <property type="entry name" value="VWA"/>
    <property type="match status" value="1"/>
</dbReference>
<dbReference type="FunFam" id="3.40.50.410:FF:000007">
    <property type="entry name" value="Calcium voltage-gated channel auxiliary subunit alpha2delta 3"/>
    <property type="match status" value="1"/>
</dbReference>
<dbReference type="GO" id="GO:0005085">
    <property type="term" value="F:guanyl-nucleotide exchange factor activity"/>
    <property type="evidence" value="ECO:0007669"/>
    <property type="project" value="InterPro"/>
</dbReference>
<dbReference type="Gene3D" id="1.20.58.740">
    <property type="match status" value="1"/>
</dbReference>
<keyword evidence="8" id="KW-0109">Calcium transport</keyword>
<keyword evidence="15" id="KW-1133">Transmembrane helix</keyword>
<evidence type="ECO:0000259" key="24">
    <source>
        <dbReference type="PROSITE" id="PS51650"/>
    </source>
</evidence>
<comment type="subunit">
    <text evidence="4">Heterodimer of 2 subunits, IMMPL1 and IMMPL2.</text>
</comment>
<dbReference type="InterPro" id="IPR035892">
    <property type="entry name" value="C2_domain_sf"/>
</dbReference>
<dbReference type="Pfam" id="PF14429">
    <property type="entry name" value="DOCK-C2"/>
    <property type="match status" value="1"/>
</dbReference>
<dbReference type="OrthoDB" id="10054666at2759"/>
<dbReference type="InterPro" id="IPR027007">
    <property type="entry name" value="C2_DOCK-type_domain"/>
</dbReference>
<keyword evidence="9" id="KW-0645">Protease</keyword>
<evidence type="ECO:0000256" key="21">
    <source>
        <dbReference type="PIRSR" id="PIRSR600223-1"/>
    </source>
</evidence>
<keyword evidence="8" id="KW-0106">Calcium</keyword>
<dbReference type="FunFam" id="1.20.1270.350:FF:000001">
    <property type="entry name" value="dedicator of cytokinesis protein 4"/>
    <property type="match status" value="1"/>
</dbReference>
<dbReference type="SUPFAM" id="SSF51306">
    <property type="entry name" value="LexA/Signal peptidase"/>
    <property type="match status" value="1"/>
</dbReference>
<keyword evidence="18" id="KW-0472">Membrane</keyword>
<dbReference type="PANTHER" id="PTHR45653:SF7">
    <property type="entry name" value="DEDICATOR OF CYTOKINESIS PROTEIN 4"/>
    <property type="match status" value="1"/>
</dbReference>
<dbReference type="InterPro" id="IPR056372">
    <property type="entry name" value="TPR_DOCK"/>
</dbReference>
<dbReference type="GO" id="GO:0042720">
    <property type="term" value="C:mitochondrial inner membrane peptidase complex"/>
    <property type="evidence" value="ECO:0007669"/>
    <property type="project" value="UniProtKB-ARBA"/>
</dbReference>
<evidence type="ECO:0000256" key="12">
    <source>
        <dbReference type="ARBA" id="ARBA00022792"/>
    </source>
</evidence>
<comment type="caution">
    <text evidence="26">The sequence shown here is derived from an EMBL/GenBank/DDBJ whole genome shotgun (WGS) entry which is preliminary data.</text>
</comment>
<organism evidence="26 27">
    <name type="scientific">Bagarius yarrelli</name>
    <name type="common">Goonch</name>
    <name type="synonym">Bagrus yarrelli</name>
    <dbReference type="NCBI Taxonomy" id="175774"/>
    <lineage>
        <taxon>Eukaryota</taxon>
        <taxon>Metazoa</taxon>
        <taxon>Chordata</taxon>
        <taxon>Craniata</taxon>
        <taxon>Vertebrata</taxon>
        <taxon>Euteleostomi</taxon>
        <taxon>Actinopterygii</taxon>
        <taxon>Neopterygii</taxon>
        <taxon>Teleostei</taxon>
        <taxon>Ostariophysi</taxon>
        <taxon>Siluriformes</taxon>
        <taxon>Sisoridae</taxon>
        <taxon>Sisorinae</taxon>
        <taxon>Bagarius</taxon>
    </lineage>
</organism>
<evidence type="ECO:0000256" key="5">
    <source>
        <dbReference type="ARBA" id="ARBA00013650"/>
    </source>
</evidence>
<keyword evidence="7" id="KW-0597">Phosphoprotein</keyword>
<evidence type="ECO:0000256" key="3">
    <source>
        <dbReference type="ARBA" id="ARBA00007066"/>
    </source>
</evidence>
<dbReference type="Pfam" id="PF16172">
    <property type="entry name" value="DOCK_N"/>
    <property type="match status" value="1"/>
</dbReference>
<dbReference type="Gene3D" id="1.20.1270.350">
    <property type="entry name" value="Dedicator of cytokinesis N-terminal subdomain"/>
    <property type="match status" value="1"/>
</dbReference>
<dbReference type="InterPro" id="IPR037811">
    <property type="entry name" value="C2_Dock-B"/>
</dbReference>
<dbReference type="GO" id="GO:0006465">
    <property type="term" value="P:signal peptide processing"/>
    <property type="evidence" value="ECO:0007669"/>
    <property type="project" value="InterPro"/>
</dbReference>
<keyword evidence="6" id="KW-0963">Cytoplasm</keyword>
<dbReference type="Gene3D" id="2.60.40.150">
    <property type="entry name" value="C2 domain"/>
    <property type="match status" value="1"/>
</dbReference>
<dbReference type="FunFam" id="2.10.109.10:FF:000005">
    <property type="entry name" value="Mitochondrial inner membrane protease subunit"/>
    <property type="match status" value="1"/>
</dbReference>
<keyword evidence="19" id="KW-0407">Ion channel</keyword>
<evidence type="ECO:0000256" key="10">
    <source>
        <dbReference type="ARBA" id="ARBA00022673"/>
    </source>
</evidence>
<evidence type="ECO:0000256" key="18">
    <source>
        <dbReference type="ARBA" id="ARBA00023136"/>
    </source>
</evidence>
<keyword evidence="13" id="KW-0378">Hydrolase</keyword>
<dbReference type="InterPro" id="IPR002035">
    <property type="entry name" value="VWF_A"/>
</dbReference>
<dbReference type="GO" id="GO:0004252">
    <property type="term" value="F:serine-type endopeptidase activity"/>
    <property type="evidence" value="ECO:0007669"/>
    <property type="project" value="InterPro"/>
</dbReference>
<dbReference type="CDD" id="cd08695">
    <property type="entry name" value="C2_Dock-B"/>
    <property type="match status" value="1"/>
</dbReference>
<keyword evidence="14" id="KW-0851">Voltage-gated channel</keyword>
<dbReference type="InterPro" id="IPR032376">
    <property type="entry name" value="DOCK_N"/>
</dbReference>
<evidence type="ECO:0000256" key="11">
    <source>
        <dbReference type="ARBA" id="ARBA00022692"/>
    </source>
</evidence>
<evidence type="ECO:0000313" key="26">
    <source>
        <dbReference type="EMBL" id="TSQ92611.1"/>
    </source>
</evidence>
<dbReference type="InterPro" id="IPR036465">
    <property type="entry name" value="vWFA_dom_sf"/>
</dbReference>
<dbReference type="InterPro" id="IPR027357">
    <property type="entry name" value="DOCKER_dom"/>
</dbReference>
<feature type="domain" description="VWFA" evidence="23">
    <location>
        <begin position="260"/>
        <end position="375"/>
    </location>
</feature>
<dbReference type="InterPro" id="IPR000223">
    <property type="entry name" value="Pept_S26A_signal_pept_1"/>
</dbReference>
<evidence type="ECO:0000256" key="1">
    <source>
        <dbReference type="ARBA" id="ARBA00004434"/>
    </source>
</evidence>
<dbReference type="GO" id="GO:0005886">
    <property type="term" value="C:plasma membrane"/>
    <property type="evidence" value="ECO:0007669"/>
    <property type="project" value="TreeGrafter"/>
</dbReference>
<dbReference type="Pfam" id="PF08399">
    <property type="entry name" value="VWA_N"/>
    <property type="match status" value="1"/>
</dbReference>
<evidence type="ECO:0000259" key="25">
    <source>
        <dbReference type="PROSITE" id="PS51651"/>
    </source>
</evidence>
<dbReference type="Pfam" id="PF13768">
    <property type="entry name" value="VWA_3"/>
    <property type="match status" value="1"/>
</dbReference>
<dbReference type="CDD" id="cd12912">
    <property type="entry name" value="PDC2_MCP_like"/>
    <property type="match status" value="1"/>
</dbReference>
<evidence type="ECO:0000256" key="22">
    <source>
        <dbReference type="PROSITE-ProRule" id="PRU00983"/>
    </source>
</evidence>
<dbReference type="InterPro" id="IPR042455">
    <property type="entry name" value="DOCK_N_sub1"/>
</dbReference>
<dbReference type="Proteomes" id="UP000319801">
    <property type="component" value="Unassembled WGS sequence"/>
</dbReference>
<evidence type="ECO:0000256" key="8">
    <source>
        <dbReference type="ARBA" id="ARBA00022568"/>
    </source>
</evidence>
<dbReference type="GO" id="GO:0005262">
    <property type="term" value="F:calcium channel activity"/>
    <property type="evidence" value="ECO:0007669"/>
    <property type="project" value="UniProtKB-KW"/>
</dbReference>
<evidence type="ECO:0000259" key="23">
    <source>
        <dbReference type="PROSITE" id="PS50234"/>
    </source>
</evidence>
<dbReference type="PROSITE" id="PS50234">
    <property type="entry name" value="VWFA"/>
    <property type="match status" value="1"/>
</dbReference>
<evidence type="ECO:0000313" key="27">
    <source>
        <dbReference type="Proteomes" id="UP000319801"/>
    </source>
</evidence>
<dbReference type="Gene3D" id="3.40.50.410">
    <property type="entry name" value="von Willebrand factor, type A domain"/>
    <property type="match status" value="1"/>
</dbReference>
<dbReference type="InterPro" id="IPR036286">
    <property type="entry name" value="LexA/Signal_pep-like_sf"/>
</dbReference>
<evidence type="ECO:0000256" key="16">
    <source>
        <dbReference type="ARBA" id="ARBA00023065"/>
    </source>
</evidence>
<dbReference type="Pfam" id="PF10502">
    <property type="entry name" value="Peptidase_S26"/>
    <property type="match status" value="1"/>
</dbReference>
<dbReference type="PROSITE" id="PS51650">
    <property type="entry name" value="C2_DOCK"/>
    <property type="match status" value="1"/>
</dbReference>
<feature type="domain" description="DOCKER" evidence="25">
    <location>
        <begin position="1803"/>
        <end position="1977"/>
    </location>
</feature>
<comment type="similarity">
    <text evidence="22">Belongs to the DOCK family.</text>
</comment>
<dbReference type="Gene3D" id="2.10.109.10">
    <property type="entry name" value="Umud Fragment, subunit A"/>
    <property type="match status" value="1"/>
</dbReference>
<dbReference type="PRINTS" id="PR00727">
    <property type="entry name" value="LEADERPTASE"/>
</dbReference>
<gene>
    <name evidence="26" type="ORF">Baya_11393</name>
</gene>
<evidence type="ECO:0000256" key="14">
    <source>
        <dbReference type="ARBA" id="ARBA00022882"/>
    </source>
</evidence>
<evidence type="ECO:0000256" key="2">
    <source>
        <dbReference type="ARBA" id="ARBA00004496"/>
    </source>
</evidence>
<dbReference type="GO" id="GO:0006627">
    <property type="term" value="P:protein processing involved in protein targeting to mitochondrion"/>
    <property type="evidence" value="ECO:0007669"/>
    <property type="project" value="UniProtKB-ARBA"/>
</dbReference>
<keyword evidence="27" id="KW-1185">Reference proteome</keyword>
<keyword evidence="16" id="KW-0406">Ion transport</keyword>
<keyword evidence="10" id="KW-0107">Calcium channel</keyword>
<dbReference type="GO" id="GO:0034702">
    <property type="term" value="C:monoatomic ion channel complex"/>
    <property type="evidence" value="ECO:0007669"/>
    <property type="project" value="UniProtKB-KW"/>
</dbReference>
<dbReference type="SUPFAM" id="SSF53300">
    <property type="entry name" value="vWA-like"/>
    <property type="match status" value="1"/>
</dbReference>
<evidence type="ECO:0000256" key="4">
    <source>
        <dbReference type="ARBA" id="ARBA00011805"/>
    </source>
</evidence>
<evidence type="ECO:0000256" key="7">
    <source>
        <dbReference type="ARBA" id="ARBA00022553"/>
    </source>
</evidence>
<keyword evidence="17" id="KW-0496">Mitochondrion</keyword>
<evidence type="ECO:0000256" key="6">
    <source>
        <dbReference type="ARBA" id="ARBA00022490"/>
    </source>
</evidence>
<evidence type="ECO:0000256" key="13">
    <source>
        <dbReference type="ARBA" id="ARBA00022801"/>
    </source>
</evidence>
<dbReference type="InterPro" id="IPR019533">
    <property type="entry name" value="Peptidase_S26"/>
</dbReference>
<keyword evidence="12" id="KW-0999">Mitochondrion inner membrane</keyword>
<dbReference type="Pfam" id="PF23554">
    <property type="entry name" value="TPR_DOCK"/>
    <property type="match status" value="2"/>
</dbReference>
<sequence length="2115" mass="242258">MQWAKMRFPGITGNRAQPSWVTVFLIYSGCLYLRTDAQMKIPPETVQKWANSLSEQLNAVALKYSGSALLQKKLKDVEPVIRIEEVDGSELAQEFSDEIERMLGSKMKSVKRLADTVEDADLYHEFNASLQFDYFNSLLINTMDEEGNYIELGGEFPLEENEHFNNLPVNTLMSDIQVPTNVYNKDPDILNGVYMSESLNDVFISNFQKDPTLTWQFFGSSTGFFRLYPGIKWTPDPNGVVAFDCRNRNWYIQAATSPKDIIIVVDISGSMKGLKLTIAKHTINTILDTLGENDFVNIIAYADFVQYVEPCFQGTLVQADLDNREHFKLLVEDLQVKGEGKVKKAMKESFWVLNKATANGQGSLCNQAIMLITDGAMEDFQSVFEEFNWPERKENVMEYLHVLSRPMVIDHDHDIIWTEAYMDSVLFNSMAQSLLLMTTVAMPVFSKKKETLSHGILLGVVGTDIPLVEVMMLAPRYKLGAHGYAFLITNNGYILAHPNLRPLLRTAMVKGETGTLKLNVRTAVDKGKRTLFLKNEYFYTTIKETPFSFGMVLTQGYGQYMFYGNVSIEEGLHDLQQPDLTISNEWTYCETDIDPQHRKLTQLQAVVRYLTGKEPDLECDEVLLQQTLFDAVVTAPLEAYWTALMLSDDGVEDGVETAFLGTRSGLIRVSRYAGKEQRKGKNFLTPEDKQNLFTMDHHPLWYRLSAENKPGQFYYYVPVDDINKERNILVAVTALTVTGRKKTALAGGHKQKKVDSMVPCNTEYPAFVYDTSIRETNSIIKCGRCQKMFVLQQVVNSNLVMLVVQADCDCSRHYAPITLTPREVKYILLTPKRVLWCVSVGFLVLANFRGTVQHGLPLEIGDTVQILEKCEGWYRGFIVKNPNVKFETVIPTEESVITEMTVTLRDWGNMWKQLYVKNEAELFHRLWHVMTEILELRQQVLLGHLTHERMTEVKQHIVARLDWGNEQLGLDLVPRRDFSMMERRHRKRELPLQANMHHLFLQTNSLLNCSLAEDERFLARLNKQGVPKSPEKTERQCTLFVDLGSSDLRKDVYVVAHIFRIGRMVAGEKKSVCNTQYRRPFGCAVINVCDLLTVDCKDEHLLKVYSCNTESEWYQIHDNIIRKVSSRYSQVSSGTGLAVSLQLLHGDLEQIQKEYMRLFTRNVSITRRLGFSEIIMPGEVRNDLYVTLERGEFEKGGKSVARNVEVTVYLLGADGQVLKGLVFSGSGDPGTDAFHSFVLYHSNSPRWSELIKLCVPPELFRLAHLRFEFRHCSTKEKGEKKLFGFSFVPLMQEDGRTLPDGTHELIVHKCEETANLQDLSRYLKLPFSKASLQPGTNQSIKNSKESFWILSTLCSTKLTQNGDMLDLLKWRTHPDRIMDGLSKLKDMDGIEIVKFLQDTLDTLFAVLDDSPQRYGLKVFDCLVHVINLLQDSKFQHFKPVMDNYIENHFAGALSYRDLIRVLKWHVDRIIDAEHHEQIQQVLKAVFLRSFSIVCCELLKVFGVREVANLARDTLSSLPALTHTDCPLQAVRLQCIAKTECVAPEEVNVIMDSLSGVLLKTILEVTNRPQPAATSMRLQYQDVTNFLLQLFTVFRILIRPDMFPKDWTVMRLVTNNVIITTVLYLSDTLRSNFLNEKFDFKVWESYFYLSIIFIIQPCLQLETFPPSKKKKVLEKYGDMRVMIGCEIFSMWQNLGDYKVNLIPSLIGPFLEVTLVPQPDLRNVLIPVFHDMMDNEERRSGNFKQCWENCIILCRELANQYEAYYDYRNLSKMRLMEASLYDKIMNQQRLEPEFFRIGFYGKKFPFFLRSLWVERTTLSLAQSLPGISRWFEVEKRELVEMSPLENASEVIENKTLQLRTLIAQCQTRQMQNINPLTMCLNGVIDAAVNGGLARYQETAGFGRKYVKAFVSGFFVAVPVTVTVLDRLAYVARVEGASMQPSLNPQGASSSDVVLLNRWSVRNYEVRRGDIVSVVSPKNPKQKIIKRVIALEGDFIKTLGYKNRYVRVPDGHLWIEGDHHGHSFDSNTFGPDFAHRPDYGHPCIKFHVDYFMEERLTSFGLRTAGRGSDHVFHLTADLYSIGEDQQKMTVMTMMIQNDLLAASSQSYSNPDSYVQKRL</sequence>
<keyword evidence="11" id="KW-0812">Transmembrane</keyword>
<dbReference type="Gene3D" id="3.30.450.20">
    <property type="entry name" value="PAS domain"/>
    <property type="match status" value="1"/>
</dbReference>
<dbReference type="GO" id="GO:0007264">
    <property type="term" value="P:small GTPase-mediated signal transduction"/>
    <property type="evidence" value="ECO:0007669"/>
    <property type="project" value="InterPro"/>
</dbReference>
<proteinExistence type="inferred from homology"/>
<reference evidence="26 27" key="1">
    <citation type="journal article" date="2019" name="Genome Biol. Evol.">
        <title>Whole-Genome Sequencing of the Giant Devil Catfish, Bagarius yarrelli.</title>
        <authorList>
            <person name="Jiang W."/>
            <person name="Lv Y."/>
            <person name="Cheng L."/>
            <person name="Yang K."/>
            <person name="Chao B."/>
            <person name="Wang X."/>
            <person name="Li Y."/>
            <person name="Pan X."/>
            <person name="You X."/>
            <person name="Zhang Y."/>
            <person name="Yang J."/>
            <person name="Li J."/>
            <person name="Zhang X."/>
            <person name="Liu S."/>
            <person name="Sun C."/>
            <person name="Yang J."/>
            <person name="Shi Q."/>
        </authorList>
    </citation>
    <scope>NUCLEOTIDE SEQUENCE [LARGE SCALE GENOMIC DNA]</scope>
    <source>
        <strain evidence="26">JWS20170419001</strain>
        <tissue evidence="26">Muscle</tissue>
    </source>
</reference>
<feature type="domain" description="C2 DOCK-type" evidence="24">
    <location>
        <begin position="1181"/>
        <end position="1354"/>
    </location>
</feature>
<feature type="active site" evidence="21">
    <location>
        <position position="1983"/>
    </location>
</feature>
<dbReference type="InterPro" id="IPR043161">
    <property type="entry name" value="DOCK_C_lobe_A"/>
</dbReference>